<proteinExistence type="predicted"/>
<evidence type="ECO:0000256" key="1">
    <source>
        <dbReference type="SAM" id="Phobius"/>
    </source>
</evidence>
<feature type="transmembrane region" description="Helical" evidence="1">
    <location>
        <begin position="27"/>
        <end position="46"/>
    </location>
</feature>
<protein>
    <submittedName>
        <fullName evidence="2">Uncharacterized protein</fullName>
    </submittedName>
</protein>
<sequence length="129" mass="15254">MRVGAWLIVIVYHISSKRSRTHFGNNAGHVYKIIIIIIVIYCRSFYHFRTKLVAYTRIRSVLFYTLLLFRYLFFDAYVRSEAHFALFYPFFFSYICAVITTHPPNPSTPFSYILLPVPIRLCLLSYAHS</sequence>
<reference evidence="2" key="1">
    <citation type="submission" date="2018-01" db="EMBL/GenBank/DDBJ databases">
        <title>An insight into the sialome of Amazonian anophelines.</title>
        <authorList>
            <person name="Ribeiro J.M."/>
            <person name="Scarpassa V."/>
            <person name="Calvo E."/>
        </authorList>
    </citation>
    <scope>NUCLEOTIDE SEQUENCE</scope>
</reference>
<name>A0A2M4DCX9_ANODA</name>
<feature type="transmembrane region" description="Helical" evidence="1">
    <location>
        <begin position="52"/>
        <end position="73"/>
    </location>
</feature>
<dbReference type="AlphaFoldDB" id="A0A2M4DCX9"/>
<keyword evidence="1" id="KW-1133">Transmembrane helix</keyword>
<evidence type="ECO:0000313" key="2">
    <source>
        <dbReference type="EMBL" id="MBW74938.1"/>
    </source>
</evidence>
<keyword evidence="1" id="KW-0812">Transmembrane</keyword>
<organism evidence="2">
    <name type="scientific">Anopheles darlingi</name>
    <name type="common">Mosquito</name>
    <dbReference type="NCBI Taxonomy" id="43151"/>
    <lineage>
        <taxon>Eukaryota</taxon>
        <taxon>Metazoa</taxon>
        <taxon>Ecdysozoa</taxon>
        <taxon>Arthropoda</taxon>
        <taxon>Hexapoda</taxon>
        <taxon>Insecta</taxon>
        <taxon>Pterygota</taxon>
        <taxon>Neoptera</taxon>
        <taxon>Endopterygota</taxon>
        <taxon>Diptera</taxon>
        <taxon>Nematocera</taxon>
        <taxon>Culicoidea</taxon>
        <taxon>Culicidae</taxon>
        <taxon>Anophelinae</taxon>
        <taxon>Anopheles</taxon>
    </lineage>
</organism>
<keyword evidence="1" id="KW-0472">Membrane</keyword>
<accession>A0A2M4DCX9</accession>
<dbReference type="EMBL" id="GGFL01010760">
    <property type="protein sequence ID" value="MBW74938.1"/>
    <property type="molecule type" value="Transcribed_RNA"/>
</dbReference>
<feature type="transmembrane region" description="Helical" evidence="1">
    <location>
        <begin position="85"/>
        <end position="103"/>
    </location>
</feature>